<evidence type="ECO:0000256" key="6">
    <source>
        <dbReference type="PROSITE-ProRule" id="PRU01248"/>
    </source>
</evidence>
<dbReference type="PANTHER" id="PTHR30349:SF91">
    <property type="entry name" value="INTA PROTEIN"/>
    <property type="match status" value="1"/>
</dbReference>
<dbReference type="InterPro" id="IPR013762">
    <property type="entry name" value="Integrase-like_cat_sf"/>
</dbReference>
<dbReference type="InterPro" id="IPR011010">
    <property type="entry name" value="DNA_brk_join_enz"/>
</dbReference>
<dbReference type="GO" id="GO:0003700">
    <property type="term" value="F:DNA-binding transcription factor activity"/>
    <property type="evidence" value="ECO:0007669"/>
    <property type="project" value="InterPro"/>
</dbReference>
<evidence type="ECO:0000256" key="1">
    <source>
        <dbReference type="ARBA" id="ARBA00022908"/>
    </source>
</evidence>
<evidence type="ECO:0000259" key="9">
    <source>
        <dbReference type="PROSITE" id="PS51900"/>
    </source>
</evidence>
<dbReference type="Pfam" id="PF00392">
    <property type="entry name" value="GntR"/>
    <property type="match status" value="1"/>
</dbReference>
<dbReference type="Gene3D" id="1.10.10.10">
    <property type="entry name" value="Winged helix-like DNA-binding domain superfamily/Winged helix DNA-binding domain"/>
    <property type="match status" value="1"/>
</dbReference>
<evidence type="ECO:0000256" key="3">
    <source>
        <dbReference type="ARBA" id="ARBA00023125"/>
    </source>
</evidence>
<dbReference type="Proteomes" id="UP000515728">
    <property type="component" value="Chromosome"/>
</dbReference>
<dbReference type="CDD" id="cd07377">
    <property type="entry name" value="WHTH_GntR"/>
    <property type="match status" value="1"/>
</dbReference>
<dbReference type="Gene3D" id="1.10.443.10">
    <property type="entry name" value="Intergrase catalytic core"/>
    <property type="match status" value="1"/>
</dbReference>
<dbReference type="SUPFAM" id="SSF56349">
    <property type="entry name" value="DNA breaking-rejoining enzymes"/>
    <property type="match status" value="1"/>
</dbReference>
<protein>
    <submittedName>
        <fullName evidence="10">Tyrosine-type recombinase/integrase</fullName>
    </submittedName>
</protein>
<dbReference type="Pfam" id="PF14659">
    <property type="entry name" value="Phage_int_SAM_3"/>
    <property type="match status" value="1"/>
</dbReference>
<dbReference type="InterPro" id="IPR010998">
    <property type="entry name" value="Integrase_recombinase_N"/>
</dbReference>
<dbReference type="PANTHER" id="PTHR30349">
    <property type="entry name" value="PHAGE INTEGRASE-RELATED"/>
    <property type="match status" value="1"/>
</dbReference>
<dbReference type="InterPro" id="IPR002104">
    <property type="entry name" value="Integrase_catalytic"/>
</dbReference>
<keyword evidence="4" id="KW-0804">Transcription</keyword>
<dbReference type="InterPro" id="IPR004107">
    <property type="entry name" value="Integrase_SAM-like_N"/>
</dbReference>
<feature type="domain" description="HTH gntR-type" evidence="7">
    <location>
        <begin position="432"/>
        <end position="500"/>
    </location>
</feature>
<dbReference type="InterPro" id="IPR050090">
    <property type="entry name" value="Tyrosine_recombinase_XerCD"/>
</dbReference>
<dbReference type="InterPro" id="IPR036388">
    <property type="entry name" value="WH-like_DNA-bd_sf"/>
</dbReference>
<evidence type="ECO:0000313" key="11">
    <source>
        <dbReference type="Proteomes" id="UP000515728"/>
    </source>
</evidence>
<dbReference type="Gene3D" id="1.10.150.130">
    <property type="match status" value="1"/>
</dbReference>
<dbReference type="CDD" id="cd01189">
    <property type="entry name" value="INT_ICEBs1_C_like"/>
    <property type="match status" value="1"/>
</dbReference>
<dbReference type="AlphaFoldDB" id="A0A7G7MKJ8"/>
<keyword evidence="5" id="KW-0233">DNA recombination</keyword>
<evidence type="ECO:0000259" key="8">
    <source>
        <dbReference type="PROSITE" id="PS51898"/>
    </source>
</evidence>
<dbReference type="EMBL" id="CP060131">
    <property type="protein sequence ID" value="QNG53309.1"/>
    <property type="molecule type" value="Genomic_DNA"/>
</dbReference>
<evidence type="ECO:0000256" key="4">
    <source>
        <dbReference type="ARBA" id="ARBA00023163"/>
    </source>
</evidence>
<evidence type="ECO:0000259" key="7">
    <source>
        <dbReference type="PROSITE" id="PS50949"/>
    </source>
</evidence>
<name>A0A7G7MKJ8_9PSEU</name>
<organism evidence="10 11">
    <name type="scientific">Pseudonocardia petroleophila</name>
    <dbReference type="NCBI Taxonomy" id="37331"/>
    <lineage>
        <taxon>Bacteria</taxon>
        <taxon>Bacillati</taxon>
        <taxon>Actinomycetota</taxon>
        <taxon>Actinomycetes</taxon>
        <taxon>Pseudonocardiales</taxon>
        <taxon>Pseudonocardiaceae</taxon>
        <taxon>Pseudonocardia</taxon>
    </lineage>
</organism>
<sequence length="528" mass="58787">MPGSSKRQRGEIEKLPSGSLRVRVYAGLDALSGKRNYLVETVPAGPKAAAEAEKVRRRLVHQVDERRNPRTKATVNQLMDRYLELLDVEETTLDRYEQTIRVHIRPLLGHIPLAKLDGETIDNHQAILRRCRTHCDGRPFMEHAVSGSHECSEKCRAHVCRPLATSTIRKVHFCLSGALGRAVRWRWITVNPLDQAEPPRGGRSDPNPPTSDQAAAILNAAFPDFMWGCFLWLAMTTGARRGELCAMRWDLLDLDRAVLTIRSSIAQQGTRTWEKDTKTHQQRRIALDDNTASLLRAYRQLCEQNAAAVDVTIAEDGRLFSASLDHRVWLRPSSVSNRYARMCGRLGWDMHLHQLRHYSATELIAAGVDVRTVAGRLGHGGGGSTTLRAYTAWVAEADQRAMKLAGVRMPPPPISNHTIETAGLSTTQPCRSSPYRRIAKDLRSAIACGAITAGYTLPTITTLQQRYGVSAGTAHRAIALLKTEGLIATTRGKRAVVTTPPARIHDKQFSIDARPVEQHSPIRRRPRQ</sequence>
<evidence type="ECO:0000256" key="5">
    <source>
        <dbReference type="ARBA" id="ARBA00023172"/>
    </source>
</evidence>
<dbReference type="InterPro" id="IPR044068">
    <property type="entry name" value="CB"/>
</dbReference>
<dbReference type="PROSITE" id="PS51898">
    <property type="entry name" value="TYR_RECOMBINASE"/>
    <property type="match status" value="1"/>
</dbReference>
<dbReference type="PROSITE" id="PS50949">
    <property type="entry name" value="HTH_GNTR"/>
    <property type="match status" value="1"/>
</dbReference>
<dbReference type="Pfam" id="PF00589">
    <property type="entry name" value="Phage_integrase"/>
    <property type="match status" value="1"/>
</dbReference>
<dbReference type="InterPro" id="IPR000524">
    <property type="entry name" value="Tscrpt_reg_HTH_GntR"/>
</dbReference>
<dbReference type="GO" id="GO:0015074">
    <property type="term" value="P:DNA integration"/>
    <property type="evidence" value="ECO:0007669"/>
    <property type="project" value="UniProtKB-KW"/>
</dbReference>
<dbReference type="GO" id="GO:0003677">
    <property type="term" value="F:DNA binding"/>
    <property type="evidence" value="ECO:0007669"/>
    <property type="project" value="UniProtKB-UniRule"/>
</dbReference>
<dbReference type="SUPFAM" id="SSF46785">
    <property type="entry name" value="Winged helix' DNA-binding domain"/>
    <property type="match status" value="1"/>
</dbReference>
<dbReference type="InterPro" id="IPR036390">
    <property type="entry name" value="WH_DNA-bd_sf"/>
</dbReference>
<feature type="domain" description="Core-binding (CB)" evidence="9">
    <location>
        <begin position="73"/>
        <end position="183"/>
    </location>
</feature>
<accession>A0A7G7MKJ8</accession>
<keyword evidence="1" id="KW-0229">DNA integration</keyword>
<keyword evidence="11" id="KW-1185">Reference proteome</keyword>
<proteinExistence type="predicted"/>
<dbReference type="RefSeq" id="WP_185720137.1">
    <property type="nucleotide sequence ID" value="NZ_BAAAWI010000001.1"/>
</dbReference>
<reference evidence="10 11" key="1">
    <citation type="submission" date="2020-08" db="EMBL/GenBank/DDBJ databases">
        <authorList>
            <person name="Mo P."/>
        </authorList>
    </citation>
    <scope>NUCLEOTIDE SEQUENCE [LARGE SCALE GENOMIC DNA]</scope>
    <source>
        <strain evidence="10 11">CGMCC 4.1532</strain>
    </source>
</reference>
<feature type="domain" description="Tyr recombinase" evidence="8">
    <location>
        <begin position="204"/>
        <end position="404"/>
    </location>
</feature>
<dbReference type="PROSITE" id="PS51900">
    <property type="entry name" value="CB"/>
    <property type="match status" value="1"/>
</dbReference>
<gene>
    <name evidence="10" type="ORF">H6H00_04760</name>
</gene>
<evidence type="ECO:0000256" key="2">
    <source>
        <dbReference type="ARBA" id="ARBA00023015"/>
    </source>
</evidence>
<dbReference type="SMART" id="SM00345">
    <property type="entry name" value="HTH_GNTR"/>
    <property type="match status" value="1"/>
</dbReference>
<dbReference type="GO" id="GO:0006310">
    <property type="term" value="P:DNA recombination"/>
    <property type="evidence" value="ECO:0007669"/>
    <property type="project" value="UniProtKB-KW"/>
</dbReference>
<keyword evidence="2" id="KW-0805">Transcription regulation</keyword>
<dbReference type="KEGG" id="ppel:H6H00_04760"/>
<evidence type="ECO:0000313" key="10">
    <source>
        <dbReference type="EMBL" id="QNG53309.1"/>
    </source>
</evidence>
<keyword evidence="3 6" id="KW-0238">DNA-binding</keyword>